<dbReference type="SUPFAM" id="SSF46767">
    <property type="entry name" value="Methylated DNA-protein cysteine methyltransferase, C-terminal domain"/>
    <property type="match status" value="1"/>
</dbReference>
<accession>A0A542VZ10</accession>
<dbReference type="PANTHER" id="PTHR10815">
    <property type="entry name" value="METHYLATED-DNA--PROTEIN-CYSTEINE METHYLTRANSFERASE"/>
    <property type="match status" value="1"/>
</dbReference>
<evidence type="ECO:0000256" key="5">
    <source>
        <dbReference type="ARBA" id="ARBA00023204"/>
    </source>
</evidence>
<keyword evidence="2 9" id="KW-0489">Methyltransferase</keyword>
<name>A0A542VZ10_ZYMMB</name>
<reference evidence="9 10" key="1">
    <citation type="submission" date="2019-06" db="EMBL/GenBank/DDBJ databases">
        <title>Genome sequencing of Zymomonas mobilis strains for genetic engineering and biofuel applications.</title>
        <authorList>
            <person name="Teravest M."/>
        </authorList>
    </citation>
    <scope>NUCLEOTIDE SEQUENCE [LARGE SCALE GENOMIC DNA]</scope>
    <source>
        <strain evidence="9 10">AN0101</strain>
    </source>
</reference>
<keyword evidence="5" id="KW-0234">DNA repair</keyword>
<dbReference type="PROSITE" id="PS00374">
    <property type="entry name" value="MGMT"/>
    <property type="match status" value="1"/>
</dbReference>
<dbReference type="OrthoDB" id="9802228at2"/>
<dbReference type="InterPro" id="IPR036631">
    <property type="entry name" value="MGMT_N_sf"/>
</dbReference>
<dbReference type="InterPro" id="IPR008332">
    <property type="entry name" value="MethylG_MeTrfase_N"/>
</dbReference>
<evidence type="ECO:0000256" key="4">
    <source>
        <dbReference type="ARBA" id="ARBA00022763"/>
    </source>
</evidence>
<dbReference type="InterPro" id="IPR001497">
    <property type="entry name" value="MethylDNA_cys_MeTrfase_AS"/>
</dbReference>
<dbReference type="NCBIfam" id="TIGR00589">
    <property type="entry name" value="ogt"/>
    <property type="match status" value="1"/>
</dbReference>
<protein>
    <submittedName>
        <fullName evidence="9">Methylated-DNA-[protein]-cysteine S-methyltransferase</fullName>
    </submittedName>
</protein>
<feature type="domain" description="Methylguanine DNA methyltransferase ribonuclease-like" evidence="8">
    <location>
        <begin position="5"/>
        <end position="72"/>
    </location>
</feature>
<comment type="catalytic activity">
    <reaction evidence="6">
        <text>a 6-O-methyl-2'-deoxyguanosine in DNA + L-cysteinyl-[protein] = S-methyl-L-cysteinyl-[protein] + a 2'-deoxyguanosine in DNA</text>
        <dbReference type="Rhea" id="RHEA:24000"/>
        <dbReference type="Rhea" id="RHEA-COMP:10131"/>
        <dbReference type="Rhea" id="RHEA-COMP:10132"/>
        <dbReference type="Rhea" id="RHEA-COMP:11367"/>
        <dbReference type="Rhea" id="RHEA-COMP:11368"/>
        <dbReference type="ChEBI" id="CHEBI:29950"/>
        <dbReference type="ChEBI" id="CHEBI:82612"/>
        <dbReference type="ChEBI" id="CHEBI:85445"/>
        <dbReference type="ChEBI" id="CHEBI:85448"/>
        <dbReference type="EC" id="2.1.1.63"/>
    </reaction>
</comment>
<dbReference type="GO" id="GO:0003908">
    <property type="term" value="F:methylated-DNA-[protein]-cysteine S-methyltransferase activity"/>
    <property type="evidence" value="ECO:0007669"/>
    <property type="project" value="UniProtKB-EC"/>
</dbReference>
<dbReference type="Gene3D" id="3.30.160.70">
    <property type="entry name" value="Methylated DNA-protein cysteine methyltransferase domain"/>
    <property type="match status" value="1"/>
</dbReference>
<dbReference type="AlphaFoldDB" id="A0A542VZ10"/>
<comment type="caution">
    <text evidence="9">The sequence shown here is derived from an EMBL/GenBank/DDBJ whole genome shotgun (WGS) entry which is preliminary data.</text>
</comment>
<dbReference type="Proteomes" id="UP000316887">
    <property type="component" value="Unassembled WGS sequence"/>
</dbReference>
<dbReference type="GO" id="GO:0006281">
    <property type="term" value="P:DNA repair"/>
    <property type="evidence" value="ECO:0007669"/>
    <property type="project" value="UniProtKB-KW"/>
</dbReference>
<evidence type="ECO:0000256" key="1">
    <source>
        <dbReference type="ARBA" id="ARBA00001286"/>
    </source>
</evidence>
<dbReference type="RefSeq" id="WP_141918896.1">
    <property type="nucleotide sequence ID" value="NZ_VFOF01000001.1"/>
</dbReference>
<evidence type="ECO:0000256" key="2">
    <source>
        <dbReference type="ARBA" id="ARBA00022603"/>
    </source>
</evidence>
<evidence type="ECO:0000259" key="8">
    <source>
        <dbReference type="Pfam" id="PF02870"/>
    </source>
</evidence>
<proteinExistence type="predicted"/>
<dbReference type="InterPro" id="IPR036217">
    <property type="entry name" value="MethylDNA_cys_MeTrfase_DNAb"/>
</dbReference>
<evidence type="ECO:0000313" key="9">
    <source>
        <dbReference type="EMBL" id="TQL16565.1"/>
    </source>
</evidence>
<organism evidence="9 10">
    <name type="scientific">Zymomonas mobilis</name>
    <dbReference type="NCBI Taxonomy" id="542"/>
    <lineage>
        <taxon>Bacteria</taxon>
        <taxon>Pseudomonadati</taxon>
        <taxon>Pseudomonadota</taxon>
        <taxon>Alphaproteobacteria</taxon>
        <taxon>Sphingomonadales</taxon>
        <taxon>Zymomonadaceae</taxon>
        <taxon>Zymomonas</taxon>
    </lineage>
</organism>
<dbReference type="GO" id="GO:0032259">
    <property type="term" value="P:methylation"/>
    <property type="evidence" value="ECO:0007669"/>
    <property type="project" value="UniProtKB-KW"/>
</dbReference>
<comment type="catalytic activity">
    <reaction evidence="1">
        <text>a 4-O-methyl-thymidine in DNA + L-cysteinyl-[protein] = a thymidine in DNA + S-methyl-L-cysteinyl-[protein]</text>
        <dbReference type="Rhea" id="RHEA:53428"/>
        <dbReference type="Rhea" id="RHEA-COMP:10131"/>
        <dbReference type="Rhea" id="RHEA-COMP:10132"/>
        <dbReference type="Rhea" id="RHEA-COMP:13555"/>
        <dbReference type="Rhea" id="RHEA-COMP:13556"/>
        <dbReference type="ChEBI" id="CHEBI:29950"/>
        <dbReference type="ChEBI" id="CHEBI:82612"/>
        <dbReference type="ChEBI" id="CHEBI:137386"/>
        <dbReference type="ChEBI" id="CHEBI:137387"/>
        <dbReference type="EC" id="2.1.1.63"/>
    </reaction>
</comment>
<dbReference type="EMBL" id="VFOF01000001">
    <property type="protein sequence ID" value="TQL16565.1"/>
    <property type="molecule type" value="Genomic_DNA"/>
</dbReference>
<keyword evidence="4" id="KW-0227">DNA damage</keyword>
<evidence type="ECO:0000256" key="6">
    <source>
        <dbReference type="ARBA" id="ARBA00049348"/>
    </source>
</evidence>
<dbReference type="InterPro" id="IPR036388">
    <property type="entry name" value="WH-like_DNA-bd_sf"/>
</dbReference>
<dbReference type="CDD" id="cd06445">
    <property type="entry name" value="ATase"/>
    <property type="match status" value="1"/>
</dbReference>
<keyword evidence="3 9" id="KW-0808">Transferase</keyword>
<feature type="domain" description="Methylated-DNA-[protein]-cysteine S-methyltransferase DNA binding" evidence="7">
    <location>
        <begin position="82"/>
        <end position="156"/>
    </location>
</feature>
<dbReference type="InterPro" id="IPR014048">
    <property type="entry name" value="MethylDNA_cys_MeTrfase_DNA-bd"/>
</dbReference>
<evidence type="ECO:0000256" key="3">
    <source>
        <dbReference type="ARBA" id="ARBA00022679"/>
    </source>
</evidence>
<dbReference type="Pfam" id="PF02870">
    <property type="entry name" value="Methyltransf_1N"/>
    <property type="match status" value="1"/>
</dbReference>
<dbReference type="PANTHER" id="PTHR10815:SF13">
    <property type="entry name" value="METHYLATED-DNA--PROTEIN-CYSTEINE METHYLTRANSFERASE"/>
    <property type="match status" value="1"/>
</dbReference>
<dbReference type="Gene3D" id="1.10.10.10">
    <property type="entry name" value="Winged helix-like DNA-binding domain superfamily/Winged helix DNA-binding domain"/>
    <property type="match status" value="1"/>
</dbReference>
<dbReference type="Pfam" id="PF01035">
    <property type="entry name" value="DNA_binding_1"/>
    <property type="match status" value="1"/>
</dbReference>
<sequence>MPQLYYPTVIGLFSIRASEEYLEQVSILSDLSVKEEQNSASVLANSPLLQETVRQIEAYLAGKLFRFDLPLQPSKSPRGEALRQALCQVPYGETPSYRQLAIIADSGPRAIGQACARNPLAVIVPCHRIIKADGSLGQYSSGKGVETKQWLIDHEKRYRKQASR</sequence>
<gene>
    <name evidence="9" type="ORF">FBY58_0101</name>
</gene>
<evidence type="ECO:0000313" key="10">
    <source>
        <dbReference type="Proteomes" id="UP000316887"/>
    </source>
</evidence>
<evidence type="ECO:0000259" key="7">
    <source>
        <dbReference type="Pfam" id="PF01035"/>
    </source>
</evidence>
<dbReference type="SUPFAM" id="SSF53155">
    <property type="entry name" value="Methylated DNA-protein cysteine methyltransferase domain"/>
    <property type="match status" value="1"/>
</dbReference>